<evidence type="ECO:0000313" key="6">
    <source>
        <dbReference type="Proteomes" id="UP000007110"/>
    </source>
</evidence>
<protein>
    <recommendedName>
        <fullName evidence="2">Replication termination factor 2</fullName>
    </recommendedName>
    <alternativeName>
        <fullName evidence="3">Replication termination factor 2 domain-containing protein 1</fullName>
    </alternativeName>
</protein>
<dbReference type="RefSeq" id="XP_030839319.1">
    <property type="nucleotide sequence ID" value="XM_030983459.1"/>
</dbReference>
<feature type="region of interest" description="Disordered" evidence="4">
    <location>
        <begin position="1"/>
        <end position="27"/>
    </location>
</feature>
<dbReference type="AlphaFoldDB" id="A0A7M7SXV8"/>
<feature type="region of interest" description="Disordered" evidence="4">
    <location>
        <begin position="243"/>
        <end position="278"/>
    </location>
</feature>
<dbReference type="CDD" id="cd16653">
    <property type="entry name" value="RING-like_Rtf2"/>
    <property type="match status" value="1"/>
</dbReference>
<dbReference type="PANTHER" id="PTHR12775:SF0">
    <property type="entry name" value="REPLICATION TERMINATION FACTOR 2"/>
    <property type="match status" value="1"/>
</dbReference>
<evidence type="ECO:0000313" key="5">
    <source>
        <dbReference type="EnsemblMetazoa" id="XP_030839319"/>
    </source>
</evidence>
<proteinExistence type="inferred from homology"/>
<dbReference type="Proteomes" id="UP000007110">
    <property type="component" value="Unassembled WGS sequence"/>
</dbReference>
<sequence>MGGDGGSIPGRQDLVRTKRKPEKADQNMERVARWHHCALTQEKLRQPMVACELGRLYNKEAVLECLLDKSKSESALHIKSLKDVKQLVLTDNPAYQGQKGEKGDGYVDTHTAPYICPVTGLEMNGKYRFCFIWHCGCVVSEKAFKEVKSDVCHKCGKDLSIEDGILINGSEEDVKILTEKMNKRRALAKAEKKAKKAQKRKVDGVKEQAETKSGAPSAHSDSSSDKQSTKAISLNKKFIPGKKEGTATGVITGKPEDVPGRSHKQDLDPSTTRPEYNSKKTEVYKSLFLSKNKDEGEKSPWVTYNPYYAMRN</sequence>
<dbReference type="GeneID" id="754268"/>
<feature type="region of interest" description="Disordered" evidence="4">
    <location>
        <begin position="188"/>
        <end position="230"/>
    </location>
</feature>
<accession>A0A7M7SXV8</accession>
<keyword evidence="6" id="KW-1185">Reference proteome</keyword>
<feature type="compositionally biased region" description="Basic and acidic residues" evidence="4">
    <location>
        <begin position="200"/>
        <end position="210"/>
    </location>
</feature>
<feature type="compositionally biased region" description="Low complexity" evidence="4">
    <location>
        <begin position="212"/>
        <end position="221"/>
    </location>
</feature>
<reference evidence="6" key="1">
    <citation type="submission" date="2015-02" db="EMBL/GenBank/DDBJ databases">
        <title>Genome sequencing for Strongylocentrotus purpuratus.</title>
        <authorList>
            <person name="Murali S."/>
            <person name="Liu Y."/>
            <person name="Vee V."/>
            <person name="English A."/>
            <person name="Wang M."/>
            <person name="Skinner E."/>
            <person name="Han Y."/>
            <person name="Muzny D.M."/>
            <person name="Worley K.C."/>
            <person name="Gibbs R.A."/>
        </authorList>
    </citation>
    <scope>NUCLEOTIDE SEQUENCE</scope>
</reference>
<feature type="compositionally biased region" description="Basic residues" evidence="4">
    <location>
        <begin position="188"/>
        <end position="199"/>
    </location>
</feature>
<evidence type="ECO:0000256" key="4">
    <source>
        <dbReference type="SAM" id="MobiDB-lite"/>
    </source>
</evidence>
<dbReference type="EnsemblMetazoa" id="XM_030983459">
    <property type="protein sequence ID" value="XP_030839319"/>
    <property type="gene ID" value="LOC754268"/>
</dbReference>
<dbReference type="Pfam" id="PF04641">
    <property type="entry name" value="Rtf2"/>
    <property type="match status" value="1"/>
</dbReference>
<evidence type="ECO:0000256" key="2">
    <source>
        <dbReference type="ARBA" id="ARBA00015157"/>
    </source>
</evidence>
<name>A0A7M7SXV8_STRPU</name>
<dbReference type="InterPro" id="IPR006735">
    <property type="entry name" value="Rtf2"/>
</dbReference>
<evidence type="ECO:0000256" key="3">
    <source>
        <dbReference type="ARBA" id="ARBA00030367"/>
    </source>
</evidence>
<dbReference type="CTD" id="51507"/>
<organism evidence="5 6">
    <name type="scientific">Strongylocentrotus purpuratus</name>
    <name type="common">Purple sea urchin</name>
    <dbReference type="NCBI Taxonomy" id="7668"/>
    <lineage>
        <taxon>Eukaryota</taxon>
        <taxon>Metazoa</taxon>
        <taxon>Echinodermata</taxon>
        <taxon>Eleutherozoa</taxon>
        <taxon>Echinozoa</taxon>
        <taxon>Echinoidea</taxon>
        <taxon>Euechinoidea</taxon>
        <taxon>Echinacea</taxon>
        <taxon>Camarodonta</taxon>
        <taxon>Echinidea</taxon>
        <taxon>Strongylocentrotidae</taxon>
        <taxon>Strongylocentrotus</taxon>
    </lineage>
</organism>
<evidence type="ECO:0000256" key="1">
    <source>
        <dbReference type="ARBA" id="ARBA00009885"/>
    </source>
</evidence>
<feature type="compositionally biased region" description="Basic and acidic residues" evidence="4">
    <location>
        <begin position="254"/>
        <end position="267"/>
    </location>
</feature>
<reference evidence="5" key="2">
    <citation type="submission" date="2021-01" db="UniProtKB">
        <authorList>
            <consortium name="EnsemblMetazoa"/>
        </authorList>
    </citation>
    <scope>IDENTIFICATION</scope>
</reference>
<comment type="similarity">
    <text evidence="1">Belongs to the rtf2 family.</text>
</comment>
<dbReference type="InterPro" id="IPR027799">
    <property type="entry name" value="Rtf2_RING-finger"/>
</dbReference>
<dbReference type="PANTHER" id="PTHR12775">
    <property type="entry name" value="PROTEIN C20ORF43 HOMOLOG"/>
    <property type="match status" value="1"/>
</dbReference>